<dbReference type="NCBIfam" id="NF004046">
    <property type="entry name" value="PRK05563.1"/>
    <property type="match status" value="1"/>
</dbReference>
<dbReference type="CDD" id="cd00009">
    <property type="entry name" value="AAA"/>
    <property type="match status" value="1"/>
</dbReference>
<dbReference type="Gene3D" id="1.10.8.60">
    <property type="match status" value="1"/>
</dbReference>
<dbReference type="EMBL" id="JACJKY010000030">
    <property type="protein sequence ID" value="MBM6921886.1"/>
    <property type="molecule type" value="Genomic_DNA"/>
</dbReference>
<proteinExistence type="inferred from homology"/>
<dbReference type="SUPFAM" id="SSF52540">
    <property type="entry name" value="P-loop containing nucleoside triphosphate hydrolases"/>
    <property type="match status" value="1"/>
</dbReference>
<evidence type="ECO:0000259" key="13">
    <source>
        <dbReference type="SMART" id="SM00382"/>
    </source>
</evidence>
<evidence type="ECO:0000256" key="3">
    <source>
        <dbReference type="ARBA" id="ARBA00022679"/>
    </source>
</evidence>
<dbReference type="Pfam" id="PF13177">
    <property type="entry name" value="DNA_pol3_delta2"/>
    <property type="match status" value="1"/>
</dbReference>
<dbReference type="Proteomes" id="UP000774750">
    <property type="component" value="Unassembled WGS sequence"/>
</dbReference>
<feature type="domain" description="AAA+ ATPase" evidence="13">
    <location>
        <begin position="36"/>
        <end position="178"/>
    </location>
</feature>
<dbReference type="InterPro" id="IPR022754">
    <property type="entry name" value="DNA_pol_III_gamma-3"/>
</dbReference>
<keyword evidence="15" id="KW-1185">Reference proteome</keyword>
<dbReference type="RefSeq" id="WP_204448232.1">
    <property type="nucleotide sequence ID" value="NZ_JACJKY010000030.1"/>
</dbReference>
<organism evidence="14 15">
    <name type="scientific">Merdimmobilis hominis</name>
    <dbReference type="NCBI Taxonomy" id="2897707"/>
    <lineage>
        <taxon>Bacteria</taxon>
        <taxon>Bacillati</taxon>
        <taxon>Bacillota</taxon>
        <taxon>Clostridia</taxon>
        <taxon>Eubacteriales</taxon>
        <taxon>Oscillospiraceae</taxon>
        <taxon>Merdimmobilis</taxon>
    </lineage>
</organism>
<evidence type="ECO:0000256" key="6">
    <source>
        <dbReference type="ARBA" id="ARBA00022723"/>
    </source>
</evidence>
<feature type="compositionally biased region" description="Polar residues" evidence="12">
    <location>
        <begin position="443"/>
        <end position="454"/>
    </location>
</feature>
<keyword evidence="9" id="KW-0067">ATP-binding</keyword>
<dbReference type="InterPro" id="IPR012763">
    <property type="entry name" value="DNA_pol_III_sug/sutau_N"/>
</dbReference>
<keyword evidence="7" id="KW-0547">Nucleotide-binding</keyword>
<evidence type="ECO:0000313" key="15">
    <source>
        <dbReference type="Proteomes" id="UP000774750"/>
    </source>
</evidence>
<dbReference type="Pfam" id="PF12169">
    <property type="entry name" value="DNA_pol3_gamma3"/>
    <property type="match status" value="1"/>
</dbReference>
<dbReference type="AlphaFoldDB" id="A0A938X7Z6"/>
<dbReference type="PANTHER" id="PTHR11669">
    <property type="entry name" value="REPLICATION FACTOR C / DNA POLYMERASE III GAMMA-TAU SUBUNIT"/>
    <property type="match status" value="1"/>
</dbReference>
<keyword evidence="10" id="KW-0239">DNA-directed DNA polymerase</keyword>
<dbReference type="Pfam" id="PF22608">
    <property type="entry name" value="DNAX_ATPase_lid"/>
    <property type="match status" value="1"/>
</dbReference>
<dbReference type="PRINTS" id="PR00300">
    <property type="entry name" value="CLPPROTEASEA"/>
</dbReference>
<dbReference type="InterPro" id="IPR001270">
    <property type="entry name" value="ClpA/B"/>
</dbReference>
<keyword evidence="5" id="KW-0235">DNA replication</keyword>
<evidence type="ECO:0000256" key="8">
    <source>
        <dbReference type="ARBA" id="ARBA00022833"/>
    </source>
</evidence>
<keyword evidence="4 14" id="KW-0548">Nucleotidyltransferase</keyword>
<dbReference type="GO" id="GO:0005524">
    <property type="term" value="F:ATP binding"/>
    <property type="evidence" value="ECO:0007669"/>
    <property type="project" value="UniProtKB-KW"/>
</dbReference>
<dbReference type="PANTHER" id="PTHR11669:SF0">
    <property type="entry name" value="PROTEIN STICHEL-LIKE 2"/>
    <property type="match status" value="1"/>
</dbReference>
<dbReference type="FunFam" id="3.40.50.300:FF:000014">
    <property type="entry name" value="DNA polymerase III subunit gamma/tau"/>
    <property type="match status" value="1"/>
</dbReference>
<feature type="region of interest" description="Disordered" evidence="12">
    <location>
        <begin position="383"/>
        <end position="462"/>
    </location>
</feature>
<dbReference type="GO" id="GO:0003677">
    <property type="term" value="F:DNA binding"/>
    <property type="evidence" value="ECO:0007669"/>
    <property type="project" value="InterPro"/>
</dbReference>
<evidence type="ECO:0000313" key="14">
    <source>
        <dbReference type="EMBL" id="MBM6921886.1"/>
    </source>
</evidence>
<feature type="compositionally biased region" description="Polar residues" evidence="12">
    <location>
        <begin position="418"/>
        <end position="431"/>
    </location>
</feature>
<dbReference type="SMART" id="SM00382">
    <property type="entry name" value="AAA"/>
    <property type="match status" value="1"/>
</dbReference>
<evidence type="ECO:0000256" key="2">
    <source>
        <dbReference type="ARBA" id="ARBA00012417"/>
    </source>
</evidence>
<dbReference type="InterPro" id="IPR003593">
    <property type="entry name" value="AAA+_ATPase"/>
</dbReference>
<dbReference type="Gene3D" id="3.40.50.300">
    <property type="entry name" value="P-loop containing nucleotide triphosphate hydrolases"/>
    <property type="match status" value="1"/>
</dbReference>
<comment type="caution">
    <text evidence="14">The sequence shown here is derived from an EMBL/GenBank/DDBJ whole genome shotgun (WGS) entry which is preliminary data.</text>
</comment>
<evidence type="ECO:0000256" key="12">
    <source>
        <dbReference type="SAM" id="MobiDB-lite"/>
    </source>
</evidence>
<protein>
    <recommendedName>
        <fullName evidence="2">DNA-directed DNA polymerase</fullName>
        <ecNumber evidence="2">2.7.7.7</ecNumber>
    </recommendedName>
</protein>
<evidence type="ECO:0000256" key="9">
    <source>
        <dbReference type="ARBA" id="ARBA00022840"/>
    </source>
</evidence>
<dbReference type="EC" id="2.7.7.7" evidence="2"/>
<dbReference type="GO" id="GO:0009360">
    <property type="term" value="C:DNA polymerase III complex"/>
    <property type="evidence" value="ECO:0007669"/>
    <property type="project" value="InterPro"/>
</dbReference>
<keyword evidence="6" id="KW-0479">Metal-binding</keyword>
<evidence type="ECO:0000256" key="11">
    <source>
        <dbReference type="ARBA" id="ARBA00049244"/>
    </source>
</evidence>
<evidence type="ECO:0000256" key="1">
    <source>
        <dbReference type="ARBA" id="ARBA00006360"/>
    </source>
</evidence>
<evidence type="ECO:0000256" key="7">
    <source>
        <dbReference type="ARBA" id="ARBA00022741"/>
    </source>
</evidence>
<gene>
    <name evidence="14" type="primary">dnaX</name>
    <name evidence="14" type="ORF">H6A12_12105</name>
</gene>
<evidence type="ECO:0000256" key="10">
    <source>
        <dbReference type="ARBA" id="ARBA00022932"/>
    </source>
</evidence>
<sequence length="576" mass="63066">MYLALYRKYRPASFADVVSQPHVTRTLQNEVSQGKTAHAYLFTGSRGTGKTTCAKILAMAVNCEHPIDGDPCHECESCKAIAEGATLDVMEIDAASNNGVDNIRQLREEANYTPAQCRYRVYIIDEVHMLSDGAFNALLKIMEEPPPHVKFILATTEVHKIPVTILSRCQRFDFHRIRAEDIAKRLLYIADNEPFTLTEDAASLIARLSDGGMRDAISLLDQCASFSNEITAQTVVDAAGVAGRDDLFALTDCVIRADAAGAIEQIGVLYEKAKDLSVLLSELCVHFRNLMLVHTMKDVSAVLTVSPEEEARIKEQASSLPLSSVLSALTQMRETLDQMGKTADRRLLLELCFVRLCTPSLNRDETAMLSRLDRLEATVRTLRETGIPVQTKTPAHTATAPSEYPESKPASLPKQTAEPVQNTPPQAQSSPVIIPETPEAPSEQAQPEQMQSEQTKPEPVQPARVQPAHEILPFAQWDEVLLLLAKTGGPLYGILQSARAFTDGVTIYIDSSSAFAASMFKQEGNAAKFLDAAEQVTGIRYKLRVKGAKAKKAQADPLLDVLKKAQDAGVEIHAES</sequence>
<dbReference type="GO" id="GO:0003887">
    <property type="term" value="F:DNA-directed DNA polymerase activity"/>
    <property type="evidence" value="ECO:0007669"/>
    <property type="project" value="UniProtKB-KW"/>
</dbReference>
<reference evidence="14" key="1">
    <citation type="submission" date="2020-08" db="EMBL/GenBank/DDBJ databases">
        <authorList>
            <person name="Cejkova D."/>
            <person name="Kubasova T."/>
            <person name="Jahodarova E."/>
            <person name="Rychlik I."/>
        </authorList>
    </citation>
    <scope>NUCLEOTIDE SEQUENCE</scope>
    <source>
        <strain evidence="14">An559</strain>
    </source>
</reference>
<dbReference type="GO" id="GO:0046872">
    <property type="term" value="F:metal ion binding"/>
    <property type="evidence" value="ECO:0007669"/>
    <property type="project" value="UniProtKB-KW"/>
</dbReference>
<dbReference type="InterPro" id="IPR027417">
    <property type="entry name" value="P-loop_NTPase"/>
</dbReference>
<reference evidence="14" key="2">
    <citation type="journal article" date="2021" name="Sci. Rep.">
        <title>The distribution of antibiotic resistance genes in chicken gut microbiota commensals.</title>
        <authorList>
            <person name="Juricova H."/>
            <person name="Matiasovicova J."/>
            <person name="Kubasova T."/>
            <person name="Cejkova D."/>
            <person name="Rychlik I."/>
        </authorList>
    </citation>
    <scope>NUCLEOTIDE SEQUENCE</scope>
    <source>
        <strain evidence="14">An559</strain>
    </source>
</reference>
<dbReference type="InterPro" id="IPR050238">
    <property type="entry name" value="DNA_Rep/Repair_Clamp_Loader"/>
</dbReference>
<keyword evidence="8" id="KW-0862">Zinc</keyword>
<accession>A0A938X7Z6</accession>
<feature type="compositionally biased region" description="Polar residues" evidence="12">
    <location>
        <begin position="388"/>
        <end position="400"/>
    </location>
</feature>
<evidence type="ECO:0000256" key="5">
    <source>
        <dbReference type="ARBA" id="ARBA00022705"/>
    </source>
</evidence>
<evidence type="ECO:0000256" key="4">
    <source>
        <dbReference type="ARBA" id="ARBA00022695"/>
    </source>
</evidence>
<dbReference type="InterPro" id="IPR045085">
    <property type="entry name" value="HLD_clamp_pol_III_gamma_tau"/>
</dbReference>
<comment type="catalytic activity">
    <reaction evidence="11">
        <text>DNA(n) + a 2'-deoxyribonucleoside 5'-triphosphate = DNA(n+1) + diphosphate</text>
        <dbReference type="Rhea" id="RHEA:22508"/>
        <dbReference type="Rhea" id="RHEA-COMP:17339"/>
        <dbReference type="Rhea" id="RHEA-COMP:17340"/>
        <dbReference type="ChEBI" id="CHEBI:33019"/>
        <dbReference type="ChEBI" id="CHEBI:61560"/>
        <dbReference type="ChEBI" id="CHEBI:173112"/>
        <dbReference type="EC" id="2.7.7.7"/>
    </reaction>
</comment>
<dbReference type="InterPro" id="IPR008921">
    <property type="entry name" value="DNA_pol3_clamp-load_cplx_C"/>
</dbReference>
<name>A0A938X7Z6_9FIRM</name>
<dbReference type="SUPFAM" id="SSF48019">
    <property type="entry name" value="post-AAA+ oligomerization domain-like"/>
    <property type="match status" value="1"/>
</dbReference>
<dbReference type="NCBIfam" id="TIGR02397">
    <property type="entry name" value="dnaX_nterm"/>
    <property type="match status" value="1"/>
</dbReference>
<dbReference type="CDD" id="cd18137">
    <property type="entry name" value="HLD_clamp_pol_III_gamma_tau"/>
    <property type="match status" value="1"/>
</dbReference>
<keyword evidence="3 14" id="KW-0808">Transferase</keyword>
<dbReference type="Gene3D" id="1.20.272.10">
    <property type="match status" value="1"/>
</dbReference>
<comment type="similarity">
    <text evidence="1">Belongs to the DnaX/STICHEL family.</text>
</comment>
<dbReference type="GO" id="GO:0006261">
    <property type="term" value="P:DNA-templated DNA replication"/>
    <property type="evidence" value="ECO:0007669"/>
    <property type="project" value="TreeGrafter"/>
</dbReference>